<dbReference type="OrthoDB" id="7628974at2"/>
<name>A0A5R8YPR1_9ACTN</name>
<keyword evidence="3" id="KW-1185">Reference proteome</keyword>
<dbReference type="GO" id="GO:0003677">
    <property type="term" value="F:DNA binding"/>
    <property type="evidence" value="ECO:0007669"/>
    <property type="project" value="InterPro"/>
</dbReference>
<feature type="domain" description="HTH cro/C1-type" evidence="1">
    <location>
        <begin position="43"/>
        <end position="98"/>
    </location>
</feature>
<comment type="caution">
    <text evidence="2">The sequence shown here is derived from an EMBL/GenBank/DDBJ whole genome shotgun (WGS) entry which is preliminary data.</text>
</comment>
<protein>
    <submittedName>
        <fullName evidence="2">Helix-turn-helix transcriptional regulator</fullName>
    </submittedName>
</protein>
<dbReference type="Gene3D" id="3.40.50.300">
    <property type="entry name" value="P-loop containing nucleotide triphosphate hydrolases"/>
    <property type="match status" value="1"/>
</dbReference>
<evidence type="ECO:0000259" key="1">
    <source>
        <dbReference type="PROSITE" id="PS50943"/>
    </source>
</evidence>
<gene>
    <name evidence="2" type="ORF">FED44_26715</name>
</gene>
<dbReference type="EMBL" id="VANP01000012">
    <property type="protein sequence ID" value="TLP54756.1"/>
    <property type="molecule type" value="Genomic_DNA"/>
</dbReference>
<dbReference type="PROSITE" id="PS50943">
    <property type="entry name" value="HTH_CROC1"/>
    <property type="match status" value="1"/>
</dbReference>
<dbReference type="SUPFAM" id="SSF47413">
    <property type="entry name" value="lambda repressor-like DNA-binding domains"/>
    <property type="match status" value="1"/>
</dbReference>
<reference evidence="2" key="1">
    <citation type="submission" date="2019-05" db="EMBL/GenBank/DDBJ databases">
        <title>Isolation, diversity and antifungal activity of Actinobacteria from wheat.</title>
        <authorList>
            <person name="Yu B."/>
        </authorList>
    </citation>
    <scope>NUCLEOTIDE SEQUENCE [LARGE SCALE GENOMIC DNA]</scope>
    <source>
        <strain evidence="2">NEAU-HEGS1-5</strain>
    </source>
</reference>
<sequence>MCEISTKTLCGEFLAVDQHRGKGGCGMGLLDDLESHNELAALLRALREEACLTQEELAERSGVSVRAISDLERGRTKRPHRKSVSLLAEALMLEADASERFRQVARRQAGGAPAAPARPHIAVGTPPVGECPPKGVSQPATAELIEWMYQVLVEQPTRQRGRDEVGSSGPRVVQLVGGSGVDKAAVIVQASARFRKYFPDGQFYVNAEGGARGPAGLVSSLSRVFGVGSRHPGTLVDQTMTLRAMFRSRRALVVLDNVADAAEVRPLLATDGNCAVIVIAQNRLDLFEGVWTVGFCPRDRSGDTQPVLLRTG</sequence>
<dbReference type="InterPro" id="IPR010982">
    <property type="entry name" value="Lambda_DNA-bd_dom_sf"/>
</dbReference>
<dbReference type="AlphaFoldDB" id="A0A5R8YPR1"/>
<dbReference type="SMART" id="SM00530">
    <property type="entry name" value="HTH_XRE"/>
    <property type="match status" value="1"/>
</dbReference>
<evidence type="ECO:0000313" key="2">
    <source>
        <dbReference type="EMBL" id="TLP54756.1"/>
    </source>
</evidence>
<dbReference type="InterPro" id="IPR027417">
    <property type="entry name" value="P-loop_NTPase"/>
</dbReference>
<accession>A0A5R8YPR1</accession>
<dbReference type="Gene3D" id="1.10.260.40">
    <property type="entry name" value="lambda repressor-like DNA-binding domains"/>
    <property type="match status" value="1"/>
</dbReference>
<organism evidence="2 3">
    <name type="scientific">Microbispora triticiradicis</name>
    <dbReference type="NCBI Taxonomy" id="2200763"/>
    <lineage>
        <taxon>Bacteria</taxon>
        <taxon>Bacillati</taxon>
        <taxon>Actinomycetota</taxon>
        <taxon>Actinomycetes</taxon>
        <taxon>Streptosporangiales</taxon>
        <taxon>Streptosporangiaceae</taxon>
        <taxon>Microbispora</taxon>
    </lineage>
</organism>
<dbReference type="CDD" id="cd00093">
    <property type="entry name" value="HTH_XRE"/>
    <property type="match status" value="1"/>
</dbReference>
<dbReference type="Proteomes" id="UP000309033">
    <property type="component" value="Unassembled WGS sequence"/>
</dbReference>
<proteinExistence type="predicted"/>
<dbReference type="InterPro" id="IPR001387">
    <property type="entry name" value="Cro/C1-type_HTH"/>
</dbReference>
<dbReference type="Pfam" id="PF13560">
    <property type="entry name" value="HTH_31"/>
    <property type="match status" value="1"/>
</dbReference>
<evidence type="ECO:0000313" key="3">
    <source>
        <dbReference type="Proteomes" id="UP000309033"/>
    </source>
</evidence>